<evidence type="ECO:0000313" key="3">
    <source>
        <dbReference type="Proteomes" id="UP000464374"/>
    </source>
</evidence>
<dbReference type="EMBL" id="CP048020">
    <property type="protein sequence ID" value="QHX43988.1"/>
    <property type="molecule type" value="Genomic_DNA"/>
</dbReference>
<feature type="domain" description="Ketopantoate reductase N-terminal" evidence="1">
    <location>
        <begin position="4"/>
        <end position="135"/>
    </location>
</feature>
<proteinExistence type="predicted"/>
<reference evidence="2 3" key="1">
    <citation type="submission" date="2020-01" db="EMBL/GenBank/DDBJ databases">
        <title>Complete genome sequence of a human oral phylogroup 1 Treponema sp. strain ATCC 700766, originally isolated from periodontitis dental plaque.</title>
        <authorList>
            <person name="Chan Y."/>
            <person name="Huo Y.-B."/>
            <person name="Yu X.-L."/>
            <person name="Zeng H."/>
            <person name="Leung W.-K."/>
            <person name="Watt R.M."/>
        </authorList>
    </citation>
    <scope>NUCLEOTIDE SEQUENCE [LARGE SCALE GENOMIC DNA]</scope>
    <source>
        <strain evidence="2 3">OMZ 804</strain>
    </source>
</reference>
<dbReference type="KEGG" id="trz:GWP43_11640"/>
<sequence>MKLLIYGAGTIGTAYGWLVSCNNEVDFYGKSDTEKEITISYKDLRKRSTMYQTMKFERRIITHIEDHYDAIIVAVNRFQLCSVLPHLKELKNKTKYFVFMQNNWNIKNEIDPYLSQDDYLIAFPSSIGGGRDEKGLHIIIFDEATRLGGSSIYLPHFSSLLQNSSINITVDKNIFEWLKVHYLQQAITAGVIAEYGSFENVITNPNAIKKMVLAFREGIQVCRLLGVRTYRIFPAYLFNLPVFLIARILQKIFSEQNTLDMIINHMKKGYSEWVVGYREVLNAGRSLGLPMSVWGSYEKYIDLT</sequence>
<dbReference type="InterPro" id="IPR036291">
    <property type="entry name" value="NAD(P)-bd_dom_sf"/>
</dbReference>
<dbReference type="PROSITE" id="PS51257">
    <property type="entry name" value="PROKAR_LIPOPROTEIN"/>
    <property type="match status" value="1"/>
</dbReference>
<dbReference type="InterPro" id="IPR013332">
    <property type="entry name" value="KPR_N"/>
</dbReference>
<evidence type="ECO:0000259" key="1">
    <source>
        <dbReference type="Pfam" id="PF02558"/>
    </source>
</evidence>
<protein>
    <submittedName>
        <fullName evidence="2">Ketopantoate reductase</fullName>
    </submittedName>
</protein>
<dbReference type="Pfam" id="PF02558">
    <property type="entry name" value="ApbA"/>
    <property type="match status" value="1"/>
</dbReference>
<dbReference type="AlphaFoldDB" id="A0A6P1Y2D5"/>
<accession>A0A6P1Y2D5</accession>
<dbReference type="Proteomes" id="UP000464374">
    <property type="component" value="Chromosome"/>
</dbReference>
<gene>
    <name evidence="2" type="ORF">GWP43_11640</name>
</gene>
<name>A0A6P1Y2D5_9SPIR</name>
<organism evidence="2 3">
    <name type="scientific">Treponema vincentii</name>
    <dbReference type="NCBI Taxonomy" id="69710"/>
    <lineage>
        <taxon>Bacteria</taxon>
        <taxon>Pseudomonadati</taxon>
        <taxon>Spirochaetota</taxon>
        <taxon>Spirochaetia</taxon>
        <taxon>Spirochaetales</taxon>
        <taxon>Treponemataceae</taxon>
        <taxon>Treponema</taxon>
    </lineage>
</organism>
<dbReference type="Gene3D" id="3.40.50.720">
    <property type="entry name" value="NAD(P)-binding Rossmann-like Domain"/>
    <property type="match status" value="1"/>
</dbReference>
<evidence type="ECO:0000313" key="2">
    <source>
        <dbReference type="EMBL" id="QHX43988.1"/>
    </source>
</evidence>
<dbReference type="SUPFAM" id="SSF51735">
    <property type="entry name" value="NAD(P)-binding Rossmann-fold domains"/>
    <property type="match status" value="1"/>
</dbReference>
<dbReference type="RefSeq" id="WP_162664289.1">
    <property type="nucleotide sequence ID" value="NZ_CP048020.1"/>
</dbReference>